<evidence type="ECO:0000313" key="3">
    <source>
        <dbReference type="Proteomes" id="UP000528286"/>
    </source>
</evidence>
<dbReference type="InterPro" id="IPR035965">
    <property type="entry name" value="PAS-like_dom_sf"/>
</dbReference>
<name>A0A7W6NMT7_9HYPH</name>
<gene>
    <name evidence="2" type="ORF">GGR23_004196</name>
</gene>
<organism evidence="2 3">
    <name type="scientific">Gellertiella hungarica</name>
    <dbReference type="NCBI Taxonomy" id="1572859"/>
    <lineage>
        <taxon>Bacteria</taxon>
        <taxon>Pseudomonadati</taxon>
        <taxon>Pseudomonadota</taxon>
        <taxon>Alphaproteobacteria</taxon>
        <taxon>Hyphomicrobiales</taxon>
        <taxon>Rhizobiaceae</taxon>
        <taxon>Gellertiella</taxon>
    </lineage>
</organism>
<sequence length="232" mass="25903">MLSRLEVFSNIESQIERAIQLGQDHIVEDLDREIDPILEDILLYKATNTAELHGQLKFITDLLVRRSDDAATVVRLSAKLSELIAHYFQDGKLRYGADDAARAPVMEIPLVTQGDQPAQAPAVARVAVVSMDYRFLYCNAVMAEDLNRSPRTLVGRPVSEFCDMSVFESAYRTHLDMCFAGEFREFEAPSLAGRSSGRFTIRLTPLRNIERRITGAVMVAQSDMAVPAEVGH</sequence>
<accession>A0A7W6NMT7</accession>
<dbReference type="AlphaFoldDB" id="A0A7W6NMT7"/>
<dbReference type="SUPFAM" id="SSF55785">
    <property type="entry name" value="PYP-like sensor domain (PAS domain)"/>
    <property type="match status" value="1"/>
</dbReference>
<dbReference type="Pfam" id="PF08448">
    <property type="entry name" value="PAS_4"/>
    <property type="match status" value="1"/>
</dbReference>
<reference evidence="2 3" key="1">
    <citation type="submission" date="2020-08" db="EMBL/GenBank/DDBJ databases">
        <title>Genomic Encyclopedia of Type Strains, Phase IV (KMG-IV): sequencing the most valuable type-strain genomes for metagenomic binning, comparative biology and taxonomic classification.</title>
        <authorList>
            <person name="Goeker M."/>
        </authorList>
    </citation>
    <scope>NUCLEOTIDE SEQUENCE [LARGE SCALE GENOMIC DNA]</scope>
    <source>
        <strain evidence="2 3">DSM 29853</strain>
    </source>
</reference>
<protein>
    <submittedName>
        <fullName evidence="2">PAS domain-containing protein</fullName>
    </submittedName>
</protein>
<dbReference type="EMBL" id="JACIEZ010000013">
    <property type="protein sequence ID" value="MBB4066969.1"/>
    <property type="molecule type" value="Genomic_DNA"/>
</dbReference>
<dbReference type="Gene3D" id="3.30.450.20">
    <property type="entry name" value="PAS domain"/>
    <property type="match status" value="1"/>
</dbReference>
<evidence type="ECO:0000259" key="1">
    <source>
        <dbReference type="Pfam" id="PF08448"/>
    </source>
</evidence>
<comment type="caution">
    <text evidence="2">The sequence shown here is derived from an EMBL/GenBank/DDBJ whole genome shotgun (WGS) entry which is preliminary data.</text>
</comment>
<dbReference type="RefSeq" id="WP_183368242.1">
    <property type="nucleotide sequence ID" value="NZ_JACIEZ010000013.1"/>
</dbReference>
<dbReference type="Proteomes" id="UP000528286">
    <property type="component" value="Unassembled WGS sequence"/>
</dbReference>
<feature type="domain" description="PAS fold-4" evidence="1">
    <location>
        <begin position="126"/>
        <end position="221"/>
    </location>
</feature>
<keyword evidence="3" id="KW-1185">Reference proteome</keyword>
<dbReference type="InterPro" id="IPR013656">
    <property type="entry name" value="PAS_4"/>
</dbReference>
<proteinExistence type="predicted"/>
<evidence type="ECO:0000313" key="2">
    <source>
        <dbReference type="EMBL" id="MBB4066969.1"/>
    </source>
</evidence>